<evidence type="ECO:0000256" key="2">
    <source>
        <dbReference type="ARBA" id="ARBA00022898"/>
    </source>
</evidence>
<dbReference type="InterPro" id="IPR036052">
    <property type="entry name" value="TrpB-like_PALP_sf"/>
</dbReference>
<dbReference type="KEGG" id="spu:584103"/>
<dbReference type="Proteomes" id="UP000007110">
    <property type="component" value="Unassembled WGS sequence"/>
</dbReference>
<dbReference type="InterPro" id="IPR050147">
    <property type="entry name" value="Ser/Thr_Dehydratase"/>
</dbReference>
<dbReference type="GeneID" id="584103"/>
<dbReference type="AlphaFoldDB" id="A0A7M7TGY5"/>
<dbReference type="SUPFAM" id="SSF53686">
    <property type="entry name" value="Tryptophan synthase beta subunit-like PLP-dependent enzymes"/>
    <property type="match status" value="1"/>
</dbReference>
<evidence type="ECO:0000313" key="8">
    <source>
        <dbReference type="Proteomes" id="UP000007110"/>
    </source>
</evidence>
<evidence type="ECO:0000313" key="7">
    <source>
        <dbReference type="EnsemblMetazoa" id="XP_789075"/>
    </source>
</evidence>
<dbReference type="PANTHER" id="PTHR48078:SF14">
    <property type="entry name" value="L-SERINE AMMONIA-LYASE"/>
    <property type="match status" value="1"/>
</dbReference>
<dbReference type="Pfam" id="PF00291">
    <property type="entry name" value="PALP"/>
    <property type="match status" value="1"/>
</dbReference>
<dbReference type="OrthoDB" id="4418812at2759"/>
<keyword evidence="2" id="KW-0663">Pyridoxal phosphate</keyword>
<protein>
    <recommendedName>
        <fullName evidence="4">L-serine deaminase</fullName>
    </recommendedName>
    <alternativeName>
        <fullName evidence="5">L-threonine dehydratase</fullName>
    </alternativeName>
</protein>
<dbReference type="InParanoid" id="A0A7M7TGY5"/>
<sequence>MQKYDPNCPLATMEDIQKAYKVVQESALCVRTPMAHNAQEWMRLDLACDLSLKLENTQTTGSFKVRGLANQLAHIPESVQQEVITMSAGNYGKAFSFAMQQRGLKARVLMPETAPRVREEIMKGYGTEVERVPARELQPTVDRYVTNEGMHYLHPFDDFNLICGHGSTGLEILEEVPDPDVIVVCCGGGGLLAGIAAAVKLSGKSHTKIYGVEPEQACCMYKSKQLGKPAQDPNVRSIASGLSPPFAGSNAFRHVEEYVEDILLLSEEEIIAAVSRLYHAGLVVEPAGAAAFGAVLFGKVPDIEGKKVVVVITGGNVSPQELCDILKTPS</sequence>
<dbReference type="GO" id="GO:0006565">
    <property type="term" value="P:L-serine catabolic process"/>
    <property type="evidence" value="ECO:0000318"/>
    <property type="project" value="GO_Central"/>
</dbReference>
<evidence type="ECO:0000256" key="4">
    <source>
        <dbReference type="ARBA" id="ARBA00041766"/>
    </source>
</evidence>
<dbReference type="OMA" id="HYNIPCH"/>
<reference evidence="8" key="1">
    <citation type="submission" date="2015-02" db="EMBL/GenBank/DDBJ databases">
        <title>Genome sequencing for Strongylocentrotus purpuratus.</title>
        <authorList>
            <person name="Murali S."/>
            <person name="Liu Y."/>
            <person name="Vee V."/>
            <person name="English A."/>
            <person name="Wang M."/>
            <person name="Skinner E."/>
            <person name="Han Y."/>
            <person name="Muzny D.M."/>
            <person name="Worley K.C."/>
            <person name="Gibbs R.A."/>
        </authorList>
    </citation>
    <scope>NUCLEOTIDE SEQUENCE</scope>
</reference>
<evidence type="ECO:0000256" key="5">
    <source>
        <dbReference type="ARBA" id="ARBA00042605"/>
    </source>
</evidence>
<evidence type="ECO:0000256" key="3">
    <source>
        <dbReference type="ARBA" id="ARBA00023239"/>
    </source>
</evidence>
<organism evidence="7 8">
    <name type="scientific">Strongylocentrotus purpuratus</name>
    <name type="common">Purple sea urchin</name>
    <dbReference type="NCBI Taxonomy" id="7668"/>
    <lineage>
        <taxon>Eukaryota</taxon>
        <taxon>Metazoa</taxon>
        <taxon>Echinodermata</taxon>
        <taxon>Eleutherozoa</taxon>
        <taxon>Echinozoa</taxon>
        <taxon>Echinoidea</taxon>
        <taxon>Euechinoidea</taxon>
        <taxon>Echinacea</taxon>
        <taxon>Camarodonta</taxon>
        <taxon>Echinidea</taxon>
        <taxon>Strongylocentrotidae</taxon>
        <taxon>Strongylocentrotus</taxon>
    </lineage>
</organism>
<dbReference type="InterPro" id="IPR001926">
    <property type="entry name" value="TrpB-like_PALP"/>
</dbReference>
<proteinExistence type="predicted"/>
<keyword evidence="8" id="KW-1185">Reference proteome</keyword>
<dbReference type="RefSeq" id="XP_789075.5">
    <property type="nucleotide sequence ID" value="XM_783982.5"/>
</dbReference>
<comment type="cofactor">
    <cofactor evidence="1">
        <name>pyridoxal 5'-phosphate</name>
        <dbReference type="ChEBI" id="CHEBI:597326"/>
    </cofactor>
</comment>
<dbReference type="FunFam" id="3.40.50.1100:FF:000132">
    <property type="entry name" value="Predicted protein"/>
    <property type="match status" value="1"/>
</dbReference>
<dbReference type="PANTHER" id="PTHR48078">
    <property type="entry name" value="THREONINE DEHYDRATASE, MITOCHONDRIAL-RELATED"/>
    <property type="match status" value="1"/>
</dbReference>
<dbReference type="Gene3D" id="3.40.50.1100">
    <property type="match status" value="2"/>
</dbReference>
<dbReference type="GO" id="GO:0003941">
    <property type="term" value="F:L-serine ammonia-lyase activity"/>
    <property type="evidence" value="ECO:0000318"/>
    <property type="project" value="GO_Central"/>
</dbReference>
<evidence type="ECO:0000256" key="1">
    <source>
        <dbReference type="ARBA" id="ARBA00001933"/>
    </source>
</evidence>
<reference evidence="7" key="2">
    <citation type="submission" date="2021-01" db="UniProtKB">
        <authorList>
            <consortium name="EnsemblMetazoa"/>
        </authorList>
    </citation>
    <scope>IDENTIFICATION</scope>
</reference>
<evidence type="ECO:0000259" key="6">
    <source>
        <dbReference type="Pfam" id="PF00291"/>
    </source>
</evidence>
<keyword evidence="3" id="KW-0456">Lyase</keyword>
<accession>A0A7M7TGY5</accession>
<feature type="domain" description="Tryptophan synthase beta chain-like PALP" evidence="6">
    <location>
        <begin position="45"/>
        <end position="314"/>
    </location>
</feature>
<name>A0A7M7TGY5_STRPU</name>
<dbReference type="EnsemblMetazoa" id="XM_783982">
    <property type="protein sequence ID" value="XP_789075"/>
    <property type="gene ID" value="LOC584103"/>
</dbReference>